<evidence type="ECO:0000313" key="2">
    <source>
        <dbReference type="Proteomes" id="UP001459105"/>
    </source>
</evidence>
<evidence type="ECO:0000313" key="1">
    <source>
        <dbReference type="EMBL" id="XAI95504.1"/>
    </source>
</evidence>
<organism evidence="1 2">
    <name type="scientific">Microcystis phage Mvi-JY20</name>
    <dbReference type="NCBI Taxonomy" id="3128146"/>
    <lineage>
        <taxon>Viruses</taxon>
        <taxon>Duplodnaviria</taxon>
        <taxon>Heunggongvirae</taxon>
        <taxon>Uroviricota</taxon>
        <taxon>Caudoviricetes</taxon>
    </lineage>
</organism>
<protein>
    <submittedName>
        <fullName evidence="1">Uncharacterized protein</fullName>
    </submittedName>
</protein>
<proteinExistence type="predicted"/>
<sequence>MAAITQTIHRVTNLDADIAPTFDVVEVAAVRRLLESSTFSFRFSSLEHPSRIPSDYSIVTKPLTNSRNAFIGLLMVLTLWYGELSTKALRRLVSLFDLLNQTRFMRFLEQA</sequence>
<reference evidence="1" key="1">
    <citation type="submission" date="2024-03" db="EMBL/GenBank/DDBJ databases">
        <authorList>
            <person name="Lin W."/>
            <person name="Li D."/>
            <person name="Tong Y."/>
        </authorList>
    </citation>
    <scope>NUCLEOTIDE SEQUENCE</scope>
</reference>
<dbReference type="Proteomes" id="UP001459105">
    <property type="component" value="Segment"/>
</dbReference>
<name>A0AAX4QH63_9CAUD</name>
<accession>A0AAX4QH63</accession>
<dbReference type="EMBL" id="PP438412">
    <property type="protein sequence ID" value="XAI95504.1"/>
    <property type="molecule type" value="Genomic_DNA"/>
</dbReference>